<organism evidence="1 2">
    <name type="scientific">Cellulomonas xiejunii</name>
    <dbReference type="NCBI Taxonomy" id="2968083"/>
    <lineage>
        <taxon>Bacteria</taxon>
        <taxon>Bacillati</taxon>
        <taxon>Actinomycetota</taxon>
        <taxon>Actinomycetes</taxon>
        <taxon>Micrococcales</taxon>
        <taxon>Cellulomonadaceae</taxon>
        <taxon>Cellulomonas</taxon>
    </lineage>
</organism>
<gene>
    <name evidence="1" type="ORF">NP048_12745</name>
</gene>
<reference evidence="1 2" key="1">
    <citation type="submission" date="2022-07" db="EMBL/GenBank/DDBJ databases">
        <title>Novel species in genus cellulomonas.</title>
        <authorList>
            <person name="Ye L."/>
        </authorList>
    </citation>
    <scope>NUCLEOTIDE SEQUENCE [LARGE SCALE GENOMIC DNA]</scope>
    <source>
        <strain evidence="2">zg-B89</strain>
    </source>
</reference>
<dbReference type="EMBL" id="CP101987">
    <property type="protein sequence ID" value="UUI70659.1"/>
    <property type="molecule type" value="Genomic_DNA"/>
</dbReference>
<dbReference type="Proteomes" id="UP001316384">
    <property type="component" value="Chromosome"/>
</dbReference>
<protein>
    <recommendedName>
        <fullName evidence="3">DUF222 domain-containing protein</fullName>
    </recommendedName>
</protein>
<name>A0ABY5KLL1_9CELL</name>
<accession>A0ABY5KLL1</accession>
<evidence type="ECO:0000313" key="2">
    <source>
        <dbReference type="Proteomes" id="UP001316384"/>
    </source>
</evidence>
<evidence type="ECO:0008006" key="3">
    <source>
        <dbReference type="Google" id="ProtNLM"/>
    </source>
</evidence>
<proteinExistence type="predicted"/>
<dbReference type="RefSeq" id="WP_227575958.1">
    <property type="nucleotide sequence ID" value="NZ_CP101987.1"/>
</dbReference>
<evidence type="ECO:0000313" key="1">
    <source>
        <dbReference type="EMBL" id="UUI70659.1"/>
    </source>
</evidence>
<keyword evidence="2" id="KW-1185">Reference proteome</keyword>
<sequence>MTRPYSHRPDVADAGAWYTRAAGEVDRAVDDLARGRTVEIRDVGLTLDDLWDALAWGWLTERPLEELAALVGSAAGLVVAWLDAPHGRPVRLRDVELLVATALLAGDGDAARRTAALDVPPPSQDVEWRAAALTGLVRQDDVAADAAADRLRSIVAAPTTAPVVASWLAHLDELCDAVIRRDQAAFGAALSARAHAVARLHRTAVTRRRSSGLLDWTAIALARVGEQRGLVVPPGVEVVPAELLAAVGPVGRAESAARRSRARRQWWPGARSGVRPG</sequence>